<dbReference type="Proteomes" id="UP000202763">
    <property type="component" value="Segment"/>
</dbReference>
<dbReference type="GeneID" id="26796708"/>
<dbReference type="RefSeq" id="YP_009225647.1">
    <property type="nucleotide sequence ID" value="NC_029094.1"/>
</dbReference>
<organism evidence="1 2">
    <name type="scientific">Pseudoalteromonas phage H101</name>
    <dbReference type="NCBI Taxonomy" id="1654919"/>
    <lineage>
        <taxon>Viruses</taxon>
        <taxon>Duplodnaviria</taxon>
        <taxon>Heunggongvirae</taxon>
        <taxon>Uroviricota</taxon>
        <taxon>Caudoviricetes</taxon>
        <taxon>Shandongvirus</taxon>
        <taxon>Shandongvirus H101</taxon>
    </lineage>
</organism>
<reference evidence="1 2" key="1">
    <citation type="submission" date="2015-05" db="EMBL/GenBank/DDBJ databases">
        <authorList>
            <person name="Wang D.B."/>
            <person name="Wang M."/>
        </authorList>
    </citation>
    <scope>NUCLEOTIDE SEQUENCE [LARGE SCALE GENOMIC DNA]</scope>
</reference>
<keyword evidence="2" id="KW-1185">Reference proteome</keyword>
<dbReference type="EMBL" id="KR534323">
    <property type="protein sequence ID" value="AKO61114.1"/>
    <property type="molecule type" value="Genomic_DNA"/>
</dbReference>
<accession>A0A0H4INE6</accession>
<evidence type="ECO:0000313" key="1">
    <source>
        <dbReference type="EMBL" id="AKO61114.1"/>
    </source>
</evidence>
<proteinExistence type="predicted"/>
<dbReference type="KEGG" id="vg:26796708"/>
<name>A0A0H4INE6_9CAUD</name>
<sequence>MIDMKCGCGRQARYYMKDKEGSCNKYQRCKTYEELLDDNKRLVESITLYGKTMNQIDDYFEYRNESVQDRKKVHQLLGNLTDKLKEISND</sequence>
<protein>
    <submittedName>
        <fullName evidence="1">Uncharacterized protein</fullName>
    </submittedName>
</protein>
<evidence type="ECO:0000313" key="2">
    <source>
        <dbReference type="Proteomes" id="UP000202763"/>
    </source>
</evidence>